<evidence type="ECO:0000256" key="8">
    <source>
        <dbReference type="ARBA" id="ARBA00029447"/>
    </source>
</evidence>
<dbReference type="CDD" id="cd11386">
    <property type="entry name" value="MCP_signal"/>
    <property type="match status" value="1"/>
</dbReference>
<dbReference type="SMART" id="SM00283">
    <property type="entry name" value="MA"/>
    <property type="match status" value="1"/>
</dbReference>
<proteinExistence type="inferred from homology"/>
<dbReference type="PROSITE" id="PS50885">
    <property type="entry name" value="HAMP"/>
    <property type="match status" value="1"/>
</dbReference>
<keyword evidence="15" id="KW-1185">Reference proteome</keyword>
<evidence type="ECO:0000313" key="14">
    <source>
        <dbReference type="EMBL" id="MBV0933019.1"/>
    </source>
</evidence>
<evidence type="ECO:0000259" key="11">
    <source>
        <dbReference type="PROSITE" id="PS50111"/>
    </source>
</evidence>
<evidence type="ECO:0000259" key="12">
    <source>
        <dbReference type="PROSITE" id="PS50192"/>
    </source>
</evidence>
<organism evidence="14 15">
    <name type="scientific">Marinobacterium weihaiense</name>
    <dbReference type="NCBI Taxonomy" id="2851016"/>
    <lineage>
        <taxon>Bacteria</taxon>
        <taxon>Pseudomonadati</taxon>
        <taxon>Pseudomonadota</taxon>
        <taxon>Gammaproteobacteria</taxon>
        <taxon>Oceanospirillales</taxon>
        <taxon>Oceanospirillaceae</taxon>
        <taxon>Marinobacterium</taxon>
    </lineage>
</organism>
<keyword evidence="2" id="KW-1003">Cell membrane</keyword>
<evidence type="ECO:0000256" key="9">
    <source>
        <dbReference type="PROSITE-ProRule" id="PRU00284"/>
    </source>
</evidence>
<keyword evidence="4 10" id="KW-0812">Transmembrane</keyword>
<evidence type="ECO:0000256" key="6">
    <source>
        <dbReference type="ARBA" id="ARBA00023136"/>
    </source>
</evidence>
<feature type="transmembrane region" description="Helical" evidence="10">
    <location>
        <begin position="206"/>
        <end position="227"/>
    </location>
</feature>
<accession>A0ABS6MAW6</accession>
<evidence type="ECO:0000256" key="5">
    <source>
        <dbReference type="ARBA" id="ARBA00022989"/>
    </source>
</evidence>
<evidence type="ECO:0000256" key="2">
    <source>
        <dbReference type="ARBA" id="ARBA00022475"/>
    </source>
</evidence>
<dbReference type="CDD" id="cd18774">
    <property type="entry name" value="PDC2_HK_sensor"/>
    <property type="match status" value="1"/>
</dbReference>
<evidence type="ECO:0000313" key="15">
    <source>
        <dbReference type="Proteomes" id="UP000755551"/>
    </source>
</evidence>
<dbReference type="PROSITE" id="PS50111">
    <property type="entry name" value="CHEMOTAXIS_TRANSDUC_2"/>
    <property type="match status" value="1"/>
</dbReference>
<dbReference type="Pfam" id="PF00015">
    <property type="entry name" value="MCPsignal"/>
    <property type="match status" value="1"/>
</dbReference>
<keyword evidence="6 10" id="KW-0472">Membrane</keyword>
<sequence>MSGLKLKSKLLLLSLLPLIVVVVAVMLIVRFEMQEMGDEEVERIHASMMSSKKSELKNYVEQAASAIKPIQARTDLSADERSLEMARILDAMQFGEDGYIFGYDPRGNNVVMRAEDGSVGSNMYDVRDSNGVAIVQEIIRLGQQGGGYLEYVWEKPQTGRNAPKLSYAEKIPGTDLVIGTGFYIDDIDAAIASLEQQVRQSIQSTLVLIAVAALVLLGGVGAINLVVSRRMIRPLQQTADVLKDIAQGEGDLTRRLPVETRDEVGEVASRFNEFVEKIQQLVTEVQTAVQSLSHSTDSMKQVVTRAHEDAHTQKGETSQAAAAIHEMAAAVQQVAGSAAQAAESARDADSESVNGQNVVEQTIESINRLADDVNRSAEVIASLDSDADQIGTVISVIREIAEQTNLLALNAAIEAARAGEQGRGFSVVADEVRTLATRTQQSTDEIQRMIEGLQSGARRAVTEMQSSQAQSQETIARADDARSSLQQITHSVSTITEMNTQIASAAEQQTAVADEISQSVQQIADIADKATQNAEELAGTASQMSDLEQHLNTLVSRFKV</sequence>
<evidence type="ECO:0000259" key="13">
    <source>
        <dbReference type="PROSITE" id="PS50885"/>
    </source>
</evidence>
<evidence type="ECO:0000256" key="1">
    <source>
        <dbReference type="ARBA" id="ARBA00004429"/>
    </source>
</evidence>
<name>A0ABS6MAW6_9GAMM</name>
<dbReference type="InterPro" id="IPR000727">
    <property type="entry name" value="T_SNARE_dom"/>
</dbReference>
<dbReference type="SMART" id="SM01049">
    <property type="entry name" value="Cache_2"/>
    <property type="match status" value="1"/>
</dbReference>
<dbReference type="Proteomes" id="UP000755551">
    <property type="component" value="Unassembled WGS sequence"/>
</dbReference>
<comment type="subcellular location">
    <subcellularLocation>
        <location evidence="1">Cell inner membrane</location>
        <topology evidence="1">Multi-pass membrane protein</topology>
    </subcellularLocation>
</comment>
<dbReference type="SMART" id="SM00304">
    <property type="entry name" value="HAMP"/>
    <property type="match status" value="2"/>
</dbReference>
<keyword evidence="7 9" id="KW-0807">Transducer</keyword>
<evidence type="ECO:0000256" key="10">
    <source>
        <dbReference type="SAM" id="Phobius"/>
    </source>
</evidence>
<feature type="domain" description="Methyl-accepting transducer" evidence="11">
    <location>
        <begin position="288"/>
        <end position="524"/>
    </location>
</feature>
<protein>
    <submittedName>
        <fullName evidence="14">Cache domain-containing protein</fullName>
    </submittedName>
</protein>
<evidence type="ECO:0000256" key="4">
    <source>
        <dbReference type="ARBA" id="ARBA00022692"/>
    </source>
</evidence>
<keyword evidence="3" id="KW-0997">Cell inner membrane</keyword>
<dbReference type="InterPro" id="IPR004089">
    <property type="entry name" value="MCPsignal_dom"/>
</dbReference>
<feature type="domain" description="HAMP" evidence="13">
    <location>
        <begin position="229"/>
        <end position="283"/>
    </location>
</feature>
<evidence type="ECO:0000256" key="3">
    <source>
        <dbReference type="ARBA" id="ARBA00022519"/>
    </source>
</evidence>
<dbReference type="InterPro" id="IPR033480">
    <property type="entry name" value="sCache_2"/>
</dbReference>
<keyword evidence="5 10" id="KW-1133">Transmembrane helix</keyword>
<dbReference type="PANTHER" id="PTHR32089:SF119">
    <property type="entry name" value="METHYL-ACCEPTING CHEMOTAXIS PROTEIN CTPL"/>
    <property type="match status" value="1"/>
</dbReference>
<comment type="similarity">
    <text evidence="8">Belongs to the methyl-accepting chemotaxis (MCP) protein family.</text>
</comment>
<dbReference type="RefSeq" id="WP_217334440.1">
    <property type="nucleotide sequence ID" value="NZ_JAHQZT010000006.1"/>
</dbReference>
<dbReference type="InterPro" id="IPR003660">
    <property type="entry name" value="HAMP_dom"/>
</dbReference>
<feature type="domain" description="T-SNARE coiled-coil homology" evidence="12">
    <location>
        <begin position="475"/>
        <end position="537"/>
    </location>
</feature>
<reference evidence="14 15" key="1">
    <citation type="submission" date="2021-06" db="EMBL/GenBank/DDBJ databases">
        <title>Bacterium isolated from marine sediment.</title>
        <authorList>
            <person name="Zhu K.-L."/>
            <person name="Du Z.-J."/>
            <person name="Liang Q.-Y."/>
        </authorList>
    </citation>
    <scope>NUCLEOTIDE SEQUENCE [LARGE SCALE GENOMIC DNA]</scope>
    <source>
        <strain evidence="14 15">A346</strain>
    </source>
</reference>
<gene>
    <name evidence="14" type="ORF">KTN04_06680</name>
</gene>
<dbReference type="Pfam" id="PF00672">
    <property type="entry name" value="HAMP"/>
    <property type="match status" value="1"/>
</dbReference>
<evidence type="ECO:0000256" key="7">
    <source>
        <dbReference type="ARBA" id="ARBA00023224"/>
    </source>
</evidence>
<dbReference type="EMBL" id="JAHQZT010000006">
    <property type="protein sequence ID" value="MBV0933019.1"/>
    <property type="molecule type" value="Genomic_DNA"/>
</dbReference>
<dbReference type="PANTHER" id="PTHR32089">
    <property type="entry name" value="METHYL-ACCEPTING CHEMOTAXIS PROTEIN MCPB"/>
    <property type="match status" value="1"/>
</dbReference>
<dbReference type="PROSITE" id="PS50192">
    <property type="entry name" value="T_SNARE"/>
    <property type="match status" value="1"/>
</dbReference>
<comment type="caution">
    <text evidence="14">The sequence shown here is derived from an EMBL/GenBank/DDBJ whole genome shotgun (WGS) entry which is preliminary data.</text>
</comment>
<dbReference type="CDD" id="cd06225">
    <property type="entry name" value="HAMP"/>
    <property type="match status" value="1"/>
</dbReference>
<dbReference type="Pfam" id="PF17200">
    <property type="entry name" value="sCache_2"/>
    <property type="match status" value="1"/>
</dbReference>